<evidence type="ECO:0000313" key="5">
    <source>
        <dbReference type="EMBL" id="RAW02180.1"/>
    </source>
</evidence>
<evidence type="ECO:0000256" key="1">
    <source>
        <dbReference type="ARBA" id="ARBA00023015"/>
    </source>
</evidence>
<dbReference type="Gene3D" id="3.30.450.20">
    <property type="entry name" value="PAS domain"/>
    <property type="match status" value="1"/>
</dbReference>
<dbReference type="GO" id="GO:0006355">
    <property type="term" value="P:regulation of DNA-templated transcription"/>
    <property type="evidence" value="ECO:0007669"/>
    <property type="project" value="InterPro"/>
</dbReference>
<gene>
    <name evidence="5" type="ORF">DQQ10_06465</name>
</gene>
<dbReference type="SMART" id="SM00421">
    <property type="entry name" value="HTH_LUXR"/>
    <property type="match status" value="1"/>
</dbReference>
<dbReference type="CDD" id="cd06170">
    <property type="entry name" value="LuxR_C_like"/>
    <property type="match status" value="1"/>
</dbReference>
<dbReference type="EMBL" id="QMFY01000002">
    <property type="protein sequence ID" value="RAW02180.1"/>
    <property type="molecule type" value="Genomic_DNA"/>
</dbReference>
<keyword evidence="6" id="KW-1185">Reference proteome</keyword>
<evidence type="ECO:0000259" key="4">
    <source>
        <dbReference type="PROSITE" id="PS50043"/>
    </source>
</evidence>
<organism evidence="5 6">
    <name type="scientific">Pseudochryseolinea flava</name>
    <dbReference type="NCBI Taxonomy" id="2059302"/>
    <lineage>
        <taxon>Bacteria</taxon>
        <taxon>Pseudomonadati</taxon>
        <taxon>Bacteroidota</taxon>
        <taxon>Cytophagia</taxon>
        <taxon>Cytophagales</taxon>
        <taxon>Fulvivirgaceae</taxon>
        <taxon>Pseudochryseolinea</taxon>
    </lineage>
</organism>
<dbReference type="GO" id="GO:0003677">
    <property type="term" value="F:DNA binding"/>
    <property type="evidence" value="ECO:0007669"/>
    <property type="project" value="UniProtKB-KW"/>
</dbReference>
<dbReference type="PANTHER" id="PTHR44688">
    <property type="entry name" value="DNA-BINDING TRANSCRIPTIONAL ACTIVATOR DEVR_DOSR"/>
    <property type="match status" value="1"/>
</dbReference>
<evidence type="ECO:0000256" key="3">
    <source>
        <dbReference type="ARBA" id="ARBA00023163"/>
    </source>
</evidence>
<dbReference type="PRINTS" id="PR00038">
    <property type="entry name" value="HTHLUXR"/>
</dbReference>
<name>A0A364Y8K0_9BACT</name>
<dbReference type="OrthoDB" id="9780153at2"/>
<keyword evidence="1" id="KW-0805">Transcription regulation</keyword>
<keyword evidence="2" id="KW-0238">DNA-binding</keyword>
<protein>
    <recommendedName>
        <fullName evidence="4">HTH luxR-type domain-containing protein</fullName>
    </recommendedName>
</protein>
<dbReference type="PROSITE" id="PS00622">
    <property type="entry name" value="HTH_LUXR_1"/>
    <property type="match status" value="1"/>
</dbReference>
<dbReference type="Gene3D" id="1.10.10.10">
    <property type="entry name" value="Winged helix-like DNA-binding domain superfamily/Winged helix DNA-binding domain"/>
    <property type="match status" value="1"/>
</dbReference>
<accession>A0A364Y8K0</accession>
<dbReference type="PANTHER" id="PTHR44688:SF16">
    <property type="entry name" value="DNA-BINDING TRANSCRIPTIONAL ACTIVATOR DEVR_DOSR"/>
    <property type="match status" value="1"/>
</dbReference>
<dbReference type="Proteomes" id="UP000251889">
    <property type="component" value="Unassembled WGS sequence"/>
</dbReference>
<dbReference type="InterPro" id="IPR016032">
    <property type="entry name" value="Sig_transdc_resp-reg_C-effctor"/>
</dbReference>
<dbReference type="AlphaFoldDB" id="A0A364Y8K0"/>
<dbReference type="RefSeq" id="WP_112746003.1">
    <property type="nucleotide sequence ID" value="NZ_QMFY01000002.1"/>
</dbReference>
<proteinExistence type="predicted"/>
<dbReference type="PROSITE" id="PS50043">
    <property type="entry name" value="HTH_LUXR_2"/>
    <property type="match status" value="1"/>
</dbReference>
<evidence type="ECO:0000313" key="6">
    <source>
        <dbReference type="Proteomes" id="UP000251889"/>
    </source>
</evidence>
<dbReference type="InterPro" id="IPR036388">
    <property type="entry name" value="WH-like_DNA-bd_sf"/>
</dbReference>
<feature type="domain" description="HTH luxR-type" evidence="4">
    <location>
        <begin position="175"/>
        <end position="240"/>
    </location>
</feature>
<sequence>MSNIASQQADAKEFFHVETDLNMIMEYTQMLEQFYPDKVVQICRKHHQGAFYVSENCKDFWGVPAKRMKFFTMEEYLALIHPDDVASLSNIYALINSHTVDVDDPTQIRFTLVYRMKGGDGEYHTIEDEKVVLKTKTGNFAHFCTYTKTTDKLTVALEIYRIVNNKKTKVKSYLQRSQTNTLSAREVEIIKLIDKGYSNAEISAQLSLSIFTIKNHKQRLFKKTQVKNSIELLRLARDRNLI</sequence>
<dbReference type="Pfam" id="PF00196">
    <property type="entry name" value="GerE"/>
    <property type="match status" value="1"/>
</dbReference>
<comment type="caution">
    <text evidence="5">The sequence shown here is derived from an EMBL/GenBank/DDBJ whole genome shotgun (WGS) entry which is preliminary data.</text>
</comment>
<evidence type="ECO:0000256" key="2">
    <source>
        <dbReference type="ARBA" id="ARBA00023125"/>
    </source>
</evidence>
<dbReference type="SUPFAM" id="SSF46894">
    <property type="entry name" value="C-terminal effector domain of the bipartite response regulators"/>
    <property type="match status" value="1"/>
</dbReference>
<reference evidence="5 6" key="1">
    <citation type="submission" date="2018-06" db="EMBL/GenBank/DDBJ databases">
        <title>Chryseolinea flavus sp. nov., a member of the phylum Bacteroidetes isolated from soil.</title>
        <authorList>
            <person name="Li Y."/>
            <person name="Wang J."/>
        </authorList>
    </citation>
    <scope>NUCLEOTIDE SEQUENCE [LARGE SCALE GENOMIC DNA]</scope>
    <source>
        <strain evidence="5 6">SDU1-6</strain>
    </source>
</reference>
<dbReference type="InterPro" id="IPR000792">
    <property type="entry name" value="Tscrpt_reg_LuxR_C"/>
</dbReference>
<keyword evidence="3" id="KW-0804">Transcription</keyword>